<dbReference type="SUPFAM" id="SSF56672">
    <property type="entry name" value="DNA/RNA polymerases"/>
    <property type="match status" value="1"/>
</dbReference>
<dbReference type="Proteomes" id="UP000176944">
    <property type="component" value="Chromosome"/>
</dbReference>
<gene>
    <name evidence="2" type="ORF">BJP36_23280</name>
</gene>
<feature type="domain" description="Reverse transcriptase" evidence="1">
    <location>
        <begin position="1"/>
        <end position="107"/>
    </location>
</feature>
<accession>A0A1D9G4E0</accession>
<name>A0A1D9G4E0_MOOP1</name>
<sequence>MDRLIAPSGLKYGIFKCLKAGVNPEFPELRTPLGGVVSPLLANVALDGIEAIHPSVPYGDDMVIFLKPEHNAEKVLEKIKTFLGERGMEISEEKTKLTKATDGFDFL</sequence>
<dbReference type="Pfam" id="PF00078">
    <property type="entry name" value="RVT_1"/>
    <property type="match status" value="1"/>
</dbReference>
<dbReference type="PANTHER" id="PTHR34047">
    <property type="entry name" value="NUCLEAR INTRON MATURASE 1, MITOCHONDRIAL-RELATED"/>
    <property type="match status" value="1"/>
</dbReference>
<organism evidence="2 3">
    <name type="scientific">Moorena producens (strain JHB)</name>
    <dbReference type="NCBI Taxonomy" id="1454205"/>
    <lineage>
        <taxon>Bacteria</taxon>
        <taxon>Bacillati</taxon>
        <taxon>Cyanobacteriota</taxon>
        <taxon>Cyanophyceae</taxon>
        <taxon>Coleofasciculales</taxon>
        <taxon>Coleofasciculaceae</taxon>
        <taxon>Moorena</taxon>
    </lineage>
</organism>
<dbReference type="InterPro" id="IPR051083">
    <property type="entry name" value="GrpII_Intron_Splice-Mob/Def"/>
</dbReference>
<dbReference type="AlphaFoldDB" id="A0A1D9G4E0"/>
<reference evidence="3" key="1">
    <citation type="submission" date="2016-10" db="EMBL/GenBank/DDBJ databases">
        <title>Comparative genomics uncovers the prolific and rare metabolic potential of the cyanobacterial genus Moorea.</title>
        <authorList>
            <person name="Leao T."/>
            <person name="Castelao G."/>
            <person name="Korobeynikov A."/>
            <person name="Monroe E.A."/>
            <person name="Podell S."/>
            <person name="Glukhov E."/>
            <person name="Allen E."/>
            <person name="Gerwick W.H."/>
            <person name="Gerwick L."/>
        </authorList>
    </citation>
    <scope>NUCLEOTIDE SEQUENCE [LARGE SCALE GENOMIC DNA]</scope>
    <source>
        <strain evidence="3">JHB</strain>
    </source>
</reference>
<protein>
    <recommendedName>
        <fullName evidence="1">Reverse transcriptase domain-containing protein</fullName>
    </recommendedName>
</protein>
<evidence type="ECO:0000259" key="1">
    <source>
        <dbReference type="PROSITE" id="PS50878"/>
    </source>
</evidence>
<evidence type="ECO:0000313" key="2">
    <source>
        <dbReference type="EMBL" id="AOY82394.1"/>
    </source>
</evidence>
<dbReference type="PANTHER" id="PTHR34047:SF8">
    <property type="entry name" value="PROTEIN YKFC"/>
    <property type="match status" value="1"/>
</dbReference>
<dbReference type="InterPro" id="IPR000477">
    <property type="entry name" value="RT_dom"/>
</dbReference>
<evidence type="ECO:0000313" key="3">
    <source>
        <dbReference type="Proteomes" id="UP000176944"/>
    </source>
</evidence>
<dbReference type="EMBL" id="CP017708">
    <property type="protein sequence ID" value="AOY82394.1"/>
    <property type="molecule type" value="Genomic_DNA"/>
</dbReference>
<dbReference type="InterPro" id="IPR043502">
    <property type="entry name" value="DNA/RNA_pol_sf"/>
</dbReference>
<dbReference type="PROSITE" id="PS50878">
    <property type="entry name" value="RT_POL"/>
    <property type="match status" value="1"/>
</dbReference>
<proteinExistence type="predicted"/>